<feature type="compositionally biased region" description="Polar residues" evidence="1">
    <location>
        <begin position="185"/>
        <end position="203"/>
    </location>
</feature>
<feature type="region of interest" description="Disordered" evidence="1">
    <location>
        <begin position="511"/>
        <end position="589"/>
    </location>
</feature>
<dbReference type="KEGG" id="pfy:PFICI_01645"/>
<accession>W3XQM5</accession>
<dbReference type="eggNOG" id="ENOG502SACR">
    <property type="taxonomic scope" value="Eukaryota"/>
</dbReference>
<dbReference type="InParanoid" id="W3XQM5"/>
<feature type="compositionally biased region" description="Low complexity" evidence="1">
    <location>
        <begin position="75"/>
        <end position="88"/>
    </location>
</feature>
<feature type="region of interest" description="Disordered" evidence="1">
    <location>
        <begin position="311"/>
        <end position="348"/>
    </location>
</feature>
<feature type="region of interest" description="Disordered" evidence="1">
    <location>
        <begin position="126"/>
        <end position="205"/>
    </location>
</feature>
<dbReference type="GeneID" id="19266658"/>
<sequence length="692" mass="76300">MAPPNESGFIKRAIGAMFPRDSSDNGNKQSSTSIEGILRDPANQGKKRKRAEDAGAMVLNMTKETPVPAPKLPINSGPSNSSSHSAPAFGLFNNSPIKSGSAVQPEKSSIQPAKWETAFEPSFLHRRQSDPTRFQSHHHAMEATSNHMYSSEEYEEMDEDSDEDENDSHENDSLMGDLNDEDDNQATTDLESTNPYAETSNGEDNLEVVSDISSITHSRHVLRADGGRPYNTWILDNGRSILTYGALLPSEYQLYDDPSTPWICPIRSCRLLFARLEGLGGHFNSKHRAVELNDNRDGTFSEIRSYSGEGRTPAIVTTKGPASSHEPPMPDPTLPQPKNGKKVQVQKDNSSKIIKNSLRREKRSKQVVGLNSLAKPSTVDHSGKSANSRALTTWNTLVWPHLQNTPSSPIPSTGYVPYLLPLSVQRSLVFNHKAPVYFERKTQDISALIIQITGVDAPEPCTKCKEGRGPFSGCVVISPDAPLQVRKHVTSCANCFYKGNQSRCSGLVEWRKESDPNQSEGQKTVTPAEEISSDSGIEAPTPRRSKRTGKDVDTDSRTNSANQNESDSTSEMSEWEIAPGRGRNESGPETENFIYSTAYMTHGTEVRINSQTRAYNLSIKPGTTHQFSISHSHTRICFNTSGKVRVKDSEKEYGLGRGGMFVIKPGTSIAVKNRRYNDATLNIVTIQRDDSE</sequence>
<feature type="region of interest" description="Disordered" evidence="1">
    <location>
        <begin position="1"/>
        <end position="92"/>
    </location>
</feature>
<dbReference type="RefSeq" id="XP_007828417.1">
    <property type="nucleotide sequence ID" value="XM_007830226.1"/>
</dbReference>
<evidence type="ECO:0000313" key="2">
    <source>
        <dbReference type="EMBL" id="ETS87817.1"/>
    </source>
</evidence>
<name>W3XQM5_PESFW</name>
<dbReference type="InterPro" id="IPR011051">
    <property type="entry name" value="RmlC_Cupin_sf"/>
</dbReference>
<organism evidence="2 3">
    <name type="scientific">Pestalotiopsis fici (strain W106-1 / CGMCC3.15140)</name>
    <dbReference type="NCBI Taxonomy" id="1229662"/>
    <lineage>
        <taxon>Eukaryota</taxon>
        <taxon>Fungi</taxon>
        <taxon>Dikarya</taxon>
        <taxon>Ascomycota</taxon>
        <taxon>Pezizomycotina</taxon>
        <taxon>Sordariomycetes</taxon>
        <taxon>Xylariomycetidae</taxon>
        <taxon>Amphisphaeriales</taxon>
        <taxon>Sporocadaceae</taxon>
        <taxon>Pestalotiopsis</taxon>
    </lineage>
</organism>
<dbReference type="AlphaFoldDB" id="W3XQM5"/>
<dbReference type="InterPro" id="IPR022190">
    <property type="entry name" value="DUF3716"/>
</dbReference>
<dbReference type="Pfam" id="PF12511">
    <property type="entry name" value="DUF3716"/>
    <property type="match status" value="1"/>
</dbReference>
<feature type="compositionally biased region" description="Acidic residues" evidence="1">
    <location>
        <begin position="152"/>
        <end position="167"/>
    </location>
</feature>
<protein>
    <submittedName>
        <fullName evidence="2">Uncharacterized protein</fullName>
    </submittedName>
</protein>
<dbReference type="EMBL" id="KI912109">
    <property type="protein sequence ID" value="ETS87817.1"/>
    <property type="molecule type" value="Genomic_DNA"/>
</dbReference>
<dbReference type="OMA" id="EDWEVGP"/>
<dbReference type="SUPFAM" id="SSF51182">
    <property type="entry name" value="RmlC-like cupins"/>
    <property type="match status" value="1"/>
</dbReference>
<dbReference type="Proteomes" id="UP000030651">
    <property type="component" value="Unassembled WGS sequence"/>
</dbReference>
<dbReference type="HOGENOM" id="CLU_398009_0_0_1"/>
<keyword evidence="3" id="KW-1185">Reference proteome</keyword>
<proteinExistence type="predicted"/>
<feature type="compositionally biased region" description="Polar residues" evidence="1">
    <location>
        <begin position="24"/>
        <end position="34"/>
    </location>
</feature>
<dbReference type="OrthoDB" id="3545073at2759"/>
<feature type="compositionally biased region" description="Polar residues" evidence="1">
    <location>
        <begin position="516"/>
        <end position="525"/>
    </location>
</feature>
<feature type="compositionally biased region" description="Polar residues" evidence="1">
    <location>
        <begin position="557"/>
        <end position="572"/>
    </location>
</feature>
<reference evidence="3" key="1">
    <citation type="journal article" date="2015" name="BMC Genomics">
        <title>Genomic and transcriptomic analysis of the endophytic fungus Pestalotiopsis fici reveals its lifestyle and high potential for synthesis of natural products.</title>
        <authorList>
            <person name="Wang X."/>
            <person name="Zhang X."/>
            <person name="Liu L."/>
            <person name="Xiang M."/>
            <person name="Wang W."/>
            <person name="Sun X."/>
            <person name="Che Y."/>
            <person name="Guo L."/>
            <person name="Liu G."/>
            <person name="Guo L."/>
            <person name="Wang C."/>
            <person name="Yin W.B."/>
            <person name="Stadler M."/>
            <person name="Zhang X."/>
            <person name="Liu X."/>
        </authorList>
    </citation>
    <scope>NUCLEOTIDE SEQUENCE [LARGE SCALE GENOMIC DNA]</scope>
    <source>
        <strain evidence="3">W106-1 / CGMCC3.15140</strain>
    </source>
</reference>
<evidence type="ECO:0000313" key="3">
    <source>
        <dbReference type="Proteomes" id="UP000030651"/>
    </source>
</evidence>
<dbReference type="STRING" id="1229662.W3XQM5"/>
<gene>
    <name evidence="2" type="ORF">PFICI_01645</name>
</gene>
<evidence type="ECO:0000256" key="1">
    <source>
        <dbReference type="SAM" id="MobiDB-lite"/>
    </source>
</evidence>